<gene>
    <name evidence="1" type="ordered locus">TREAZ_0339</name>
</gene>
<evidence type="ECO:0000313" key="2">
    <source>
        <dbReference type="Proteomes" id="UP000009222"/>
    </source>
</evidence>
<reference evidence="1 2" key="2">
    <citation type="journal article" date="2011" name="ISME J.">
        <title>RNA-seq reveals cooperative metabolic interactions between two termite-gut spirochete species in co-culture.</title>
        <authorList>
            <person name="Rosenthal A.Z."/>
            <person name="Matson E.G."/>
            <person name="Eldar A."/>
            <person name="Leadbetter J.R."/>
        </authorList>
    </citation>
    <scope>NUCLEOTIDE SEQUENCE [LARGE SCALE GENOMIC DNA]</scope>
    <source>
        <strain evidence="2">ATCC BAA-888 / DSM 13862 / ZAS-9</strain>
    </source>
</reference>
<evidence type="ECO:0000313" key="1">
    <source>
        <dbReference type="EMBL" id="AEF81623.1"/>
    </source>
</evidence>
<protein>
    <submittedName>
        <fullName evidence="1">Uncharacterized protein</fullName>
    </submittedName>
</protein>
<dbReference type="HOGENOM" id="CLU_3190254_0_0_12"/>
<dbReference type="InParanoid" id="F5YDI7"/>
<organism evidence="1 2">
    <name type="scientific">Leadbettera azotonutricia (strain ATCC BAA-888 / DSM 13862 / ZAS-9)</name>
    <name type="common">Treponema azotonutricium</name>
    <dbReference type="NCBI Taxonomy" id="545695"/>
    <lineage>
        <taxon>Bacteria</taxon>
        <taxon>Pseudomonadati</taxon>
        <taxon>Spirochaetota</taxon>
        <taxon>Spirochaetia</taxon>
        <taxon>Spirochaetales</taxon>
        <taxon>Breznakiellaceae</taxon>
        <taxon>Leadbettera</taxon>
    </lineage>
</organism>
<sequence length="46" mass="4843">MAAALCSASTRAWRTALSCGSSWATELTLPMDAATICIPIVYLPVK</sequence>
<reference evidence="2" key="1">
    <citation type="submission" date="2009-12" db="EMBL/GenBank/DDBJ databases">
        <title>Complete sequence of Treponema azotonutricium strain ZAS-9.</title>
        <authorList>
            <person name="Tetu S.G."/>
            <person name="Matson E."/>
            <person name="Ren Q."/>
            <person name="Seshadri R."/>
            <person name="Elbourne L."/>
            <person name="Hassan K.A."/>
            <person name="Durkin A."/>
            <person name="Radune D."/>
            <person name="Mohamoud Y."/>
            <person name="Shay R."/>
            <person name="Jin S."/>
            <person name="Zhang X."/>
            <person name="Lucey K."/>
            <person name="Ballor N.R."/>
            <person name="Ottesen E."/>
            <person name="Rosenthal R."/>
            <person name="Allen A."/>
            <person name="Leadbetter J.R."/>
            <person name="Paulsen I.T."/>
        </authorList>
    </citation>
    <scope>NUCLEOTIDE SEQUENCE [LARGE SCALE GENOMIC DNA]</scope>
    <source>
        <strain evidence="2">ATCC BAA-888 / DSM 13862 / ZAS-9</strain>
    </source>
</reference>
<dbReference type="EMBL" id="CP001841">
    <property type="protein sequence ID" value="AEF81623.1"/>
    <property type="molecule type" value="Genomic_DNA"/>
</dbReference>
<dbReference type="KEGG" id="taz:TREAZ_0339"/>
<dbReference type="Proteomes" id="UP000009222">
    <property type="component" value="Chromosome"/>
</dbReference>
<dbReference type="STRING" id="545695.TREAZ_0339"/>
<keyword evidence="2" id="KW-1185">Reference proteome</keyword>
<proteinExistence type="predicted"/>
<accession>F5YDI7</accession>
<name>F5YDI7_LEAAZ</name>
<dbReference type="AlphaFoldDB" id="F5YDI7"/>